<comment type="subunit">
    <text evidence="1">Binds to the N-terminal domain of the chaperone ClpA.</text>
</comment>
<sequence length="99" mass="11536">MKEQISIQEKNKIILKNPNMYKVLLHNDDYTTMEFVVFILVNIFRKSNEEATKIMLDVHKKGIGIAGVYTYDIAMTKIKQVEILSEQEGFPLKLTIEEE</sequence>
<evidence type="ECO:0000256" key="1">
    <source>
        <dbReference type="HAMAP-Rule" id="MF_00302"/>
    </source>
</evidence>
<dbReference type="PATRIC" id="fig|1121318.3.peg.193"/>
<evidence type="ECO:0000259" key="2">
    <source>
        <dbReference type="Pfam" id="PF02617"/>
    </source>
</evidence>
<protein>
    <recommendedName>
        <fullName evidence="1">ATP-dependent Clp protease adapter protein ClpS</fullName>
    </recommendedName>
</protein>
<dbReference type="GO" id="GO:0008233">
    <property type="term" value="F:peptidase activity"/>
    <property type="evidence" value="ECO:0007669"/>
    <property type="project" value="UniProtKB-KW"/>
</dbReference>
<name>A0A0L6ZEZ2_9CLOT</name>
<keyword evidence="4" id="KW-1185">Reference proteome</keyword>
<dbReference type="InterPro" id="IPR003769">
    <property type="entry name" value="ClpS_core"/>
</dbReference>
<dbReference type="EMBL" id="LHUR01000005">
    <property type="protein sequence ID" value="KOA21522.1"/>
    <property type="molecule type" value="Genomic_DNA"/>
</dbReference>
<comment type="function">
    <text evidence="1">Involved in the modulation of the specificity of the ClpAP-mediated ATP-dependent protein degradation.</text>
</comment>
<dbReference type="SUPFAM" id="SSF54736">
    <property type="entry name" value="ClpS-like"/>
    <property type="match status" value="1"/>
</dbReference>
<feature type="domain" description="Adaptor protein ClpS core" evidence="2">
    <location>
        <begin position="16"/>
        <end position="95"/>
    </location>
</feature>
<proteinExistence type="inferred from homology"/>
<dbReference type="PANTHER" id="PTHR33473">
    <property type="entry name" value="ATP-DEPENDENT CLP PROTEASE ADAPTER PROTEIN CLPS1, CHLOROPLASTIC"/>
    <property type="match status" value="1"/>
</dbReference>
<dbReference type="Proteomes" id="UP000037043">
    <property type="component" value="Unassembled WGS sequence"/>
</dbReference>
<dbReference type="RefSeq" id="WP_052219793.1">
    <property type="nucleotide sequence ID" value="NZ_LHUR01000005.1"/>
</dbReference>
<dbReference type="GO" id="GO:0006508">
    <property type="term" value="P:proteolysis"/>
    <property type="evidence" value="ECO:0007669"/>
    <property type="project" value="UniProtKB-UniRule"/>
</dbReference>
<dbReference type="HAMAP" id="MF_00302">
    <property type="entry name" value="ClpS"/>
    <property type="match status" value="1"/>
</dbReference>
<dbReference type="Gene3D" id="3.30.1390.10">
    <property type="match status" value="1"/>
</dbReference>
<accession>A0A0L6ZEZ2</accession>
<comment type="similarity">
    <text evidence="1">Belongs to the ClpS family.</text>
</comment>
<dbReference type="GO" id="GO:0030163">
    <property type="term" value="P:protein catabolic process"/>
    <property type="evidence" value="ECO:0007669"/>
    <property type="project" value="InterPro"/>
</dbReference>
<dbReference type="STRING" id="36844.SAMN04488501_10528"/>
<evidence type="ECO:0000313" key="4">
    <source>
        <dbReference type="Proteomes" id="UP000037043"/>
    </source>
</evidence>
<dbReference type="InterPro" id="IPR022935">
    <property type="entry name" value="ClpS"/>
</dbReference>
<comment type="caution">
    <text evidence="3">The sequence shown here is derived from an EMBL/GenBank/DDBJ whole genome shotgun (WGS) entry which is preliminary data.</text>
</comment>
<keyword evidence="3" id="KW-0378">Hydrolase</keyword>
<evidence type="ECO:0000313" key="3">
    <source>
        <dbReference type="EMBL" id="KOA21522.1"/>
    </source>
</evidence>
<dbReference type="Pfam" id="PF02617">
    <property type="entry name" value="ClpS"/>
    <property type="match status" value="1"/>
</dbReference>
<dbReference type="FunFam" id="3.30.1390.10:FF:000002">
    <property type="entry name" value="ATP-dependent Clp protease adapter protein ClpS"/>
    <property type="match status" value="1"/>
</dbReference>
<reference evidence="4" key="1">
    <citation type="submission" date="2015-08" db="EMBL/GenBank/DDBJ databases">
        <title>Genome sequence of the strict anaerobe Clostridium homopropionicum LuHBu1 (DSM 5847T).</title>
        <authorList>
            <person name="Poehlein A."/>
            <person name="Beck M."/>
            <person name="Schiel-Bengelsdorf B."/>
            <person name="Bengelsdorf F.R."/>
            <person name="Daniel R."/>
            <person name="Duerre P."/>
        </authorList>
    </citation>
    <scope>NUCLEOTIDE SEQUENCE [LARGE SCALE GENOMIC DNA]</scope>
    <source>
        <strain evidence="4">DSM 5847</strain>
    </source>
</reference>
<dbReference type="PANTHER" id="PTHR33473:SF19">
    <property type="entry name" value="ATP-DEPENDENT CLP PROTEASE ADAPTER PROTEIN CLPS"/>
    <property type="match status" value="1"/>
</dbReference>
<dbReference type="AlphaFoldDB" id="A0A0L6ZEZ2"/>
<keyword evidence="3" id="KW-0645">Protease</keyword>
<dbReference type="InterPro" id="IPR014719">
    <property type="entry name" value="Ribosomal_bL12_C/ClpS-like"/>
</dbReference>
<organism evidence="3 4">
    <name type="scientific">Clostridium homopropionicum DSM 5847</name>
    <dbReference type="NCBI Taxonomy" id="1121318"/>
    <lineage>
        <taxon>Bacteria</taxon>
        <taxon>Bacillati</taxon>
        <taxon>Bacillota</taxon>
        <taxon>Clostridia</taxon>
        <taxon>Eubacteriales</taxon>
        <taxon>Clostridiaceae</taxon>
        <taxon>Clostridium</taxon>
    </lineage>
</organism>
<gene>
    <name evidence="1 3" type="primary">clpS</name>
    <name evidence="3" type="ORF">CLHOM_01930</name>
</gene>